<evidence type="ECO:0000313" key="2">
    <source>
        <dbReference type="Proteomes" id="UP000078532"/>
    </source>
</evidence>
<dbReference type="Proteomes" id="UP000078532">
    <property type="component" value="Unassembled WGS sequence"/>
</dbReference>
<sequence length="391" mass="43631">MKQKPGVRYVIVAAGGELAGVDLNQPFLDASGQNHASLSWGDYFHGVEHFLRRHACTLAALTGQKAGRGLPPAEIEQMIIRSEKHGAFYHISCVEVLSGGTEAKFTVSTAVSPRGRAWMKHEFNVLGNLNKMFNLPYLPPVYVLDEVNLRLDNGGVPATMFLSGWFDGYHEWHLTRQGGEQNIEIWDVKNGYRPASAAESYAIYQKASQILTLYYNPADYSEIYPWHHAAGDFVVRTGGEVDVKLITARKYGPVLTFPKAQKSNSFIALVYFFINLTVQMRLDKYNGVGDAAWAQAACLPAVVEGFFAAWREKEKTGGCSPGRVEEIWSLLKSFGRDELKNILYSLPAYYRREDPADLALIESNLDKHAGQLHDVLQDFDPRPDVRDGRAG</sequence>
<reference evidence="1 2" key="1">
    <citation type="submission" date="2016-04" db="EMBL/GenBank/DDBJ databases">
        <authorList>
            <person name="Evans L.H."/>
            <person name="Alamgir A."/>
            <person name="Owens N."/>
            <person name="Weber N.D."/>
            <person name="Virtaneva K."/>
            <person name="Barbian K."/>
            <person name="Babar A."/>
            <person name="Rosenke K."/>
        </authorList>
    </citation>
    <scope>NUCLEOTIDE SEQUENCE [LARGE SCALE GENOMIC DNA]</scope>
    <source>
        <strain evidence="1 2">LMa1</strain>
    </source>
</reference>
<keyword evidence="2" id="KW-1185">Reference proteome</keyword>
<dbReference type="STRING" id="1838280.A6M21_12230"/>
<dbReference type="OrthoDB" id="5494762at2"/>
<dbReference type="AlphaFoldDB" id="A0A1B7LD85"/>
<dbReference type="RefSeq" id="WP_066669246.1">
    <property type="nucleotide sequence ID" value="NZ_LYVF01000171.1"/>
</dbReference>
<organism evidence="1 2">
    <name type="scientific">Desulfotomaculum copahuensis</name>
    <dbReference type="NCBI Taxonomy" id="1838280"/>
    <lineage>
        <taxon>Bacteria</taxon>
        <taxon>Bacillati</taxon>
        <taxon>Bacillota</taxon>
        <taxon>Clostridia</taxon>
        <taxon>Eubacteriales</taxon>
        <taxon>Desulfotomaculaceae</taxon>
        <taxon>Desulfotomaculum</taxon>
    </lineage>
</organism>
<dbReference type="EMBL" id="LYVF01000171">
    <property type="protein sequence ID" value="OAT80835.1"/>
    <property type="molecule type" value="Genomic_DNA"/>
</dbReference>
<proteinExistence type="predicted"/>
<protein>
    <submittedName>
        <fullName evidence="1">Uncharacterized protein</fullName>
    </submittedName>
</protein>
<accession>A0A1B7LD85</accession>
<comment type="caution">
    <text evidence="1">The sequence shown here is derived from an EMBL/GenBank/DDBJ whole genome shotgun (WGS) entry which is preliminary data.</text>
</comment>
<name>A0A1B7LD85_9FIRM</name>
<gene>
    <name evidence="1" type="ORF">A6M21_12230</name>
</gene>
<evidence type="ECO:0000313" key="1">
    <source>
        <dbReference type="EMBL" id="OAT80835.1"/>
    </source>
</evidence>